<dbReference type="RefSeq" id="WP_382351116.1">
    <property type="nucleotide sequence ID" value="NZ_JBHMBP010000003.1"/>
</dbReference>
<evidence type="ECO:0000256" key="2">
    <source>
        <dbReference type="SAM" id="Phobius"/>
    </source>
</evidence>
<feature type="compositionally biased region" description="Basic and acidic residues" evidence="1">
    <location>
        <begin position="60"/>
        <end position="77"/>
    </location>
</feature>
<comment type="caution">
    <text evidence="3">The sequence shown here is derived from an EMBL/GenBank/DDBJ whole genome shotgun (WGS) entry which is preliminary data.</text>
</comment>
<feature type="compositionally biased region" description="Pro residues" evidence="1">
    <location>
        <begin position="116"/>
        <end position="129"/>
    </location>
</feature>
<evidence type="ECO:0000313" key="3">
    <source>
        <dbReference type="EMBL" id="MFC6958847.1"/>
    </source>
</evidence>
<name>A0ABW2DCL5_9ACTN</name>
<organism evidence="3 4">
    <name type="scientific">Glycomyces mayteni</name>
    <dbReference type="NCBI Taxonomy" id="543887"/>
    <lineage>
        <taxon>Bacteria</taxon>
        <taxon>Bacillati</taxon>
        <taxon>Actinomycetota</taxon>
        <taxon>Actinomycetes</taxon>
        <taxon>Glycomycetales</taxon>
        <taxon>Glycomycetaceae</taxon>
        <taxon>Glycomyces</taxon>
    </lineage>
</organism>
<evidence type="ECO:0000313" key="4">
    <source>
        <dbReference type="Proteomes" id="UP001596470"/>
    </source>
</evidence>
<reference evidence="4" key="1">
    <citation type="journal article" date="2019" name="Int. J. Syst. Evol. Microbiol.">
        <title>The Global Catalogue of Microorganisms (GCM) 10K type strain sequencing project: providing services to taxonomists for standard genome sequencing and annotation.</title>
        <authorList>
            <consortium name="The Broad Institute Genomics Platform"/>
            <consortium name="The Broad Institute Genome Sequencing Center for Infectious Disease"/>
            <person name="Wu L."/>
            <person name="Ma J."/>
        </authorList>
    </citation>
    <scope>NUCLEOTIDE SEQUENCE [LARGE SCALE GENOMIC DNA]</scope>
    <source>
        <strain evidence="4">KACC 12634</strain>
    </source>
</reference>
<keyword evidence="2" id="KW-0812">Transmembrane</keyword>
<sequence length="335" mass="34305">MSDRDAARPDGAAPPDPGAVPAAPAPEHVPDPGPAPEPVPASEHVPVPEQVQDPAPEPELVEHVEPPLEPVPDREPAPEPEAPATHDTGPIEIEPHTSVEAVAEPAAPAQVAPEPGAAPIPFEPEPSVPEPAGAVPPVALESGIDAALNPEAGADLGTADTLALPPTTAAVEPTPPVVSSAPPPPTGVPVPFAAPPTERNGGRFALKLVLGIGGGTALVTAVAIALFMAFATFTNSVTDQIEATAGDFVAELADEDWDGAYAMLCAEMRDRPAEDYIAEWESWDAATAEVQPLGYNDLDVRVRLADGSQIALVVPVEQTAQTIGTSVCGWYDVEG</sequence>
<gene>
    <name evidence="3" type="ORF">ACFQS3_16725</name>
</gene>
<dbReference type="EMBL" id="JBHSYS010000003">
    <property type="protein sequence ID" value="MFC6958847.1"/>
    <property type="molecule type" value="Genomic_DNA"/>
</dbReference>
<protein>
    <submittedName>
        <fullName evidence="3">Uncharacterized protein</fullName>
    </submittedName>
</protein>
<accession>A0ABW2DCL5</accession>
<evidence type="ECO:0000256" key="1">
    <source>
        <dbReference type="SAM" id="MobiDB-lite"/>
    </source>
</evidence>
<feature type="transmembrane region" description="Helical" evidence="2">
    <location>
        <begin position="208"/>
        <end position="231"/>
    </location>
</feature>
<dbReference type="PRINTS" id="PR01217">
    <property type="entry name" value="PRICHEXTENSN"/>
</dbReference>
<keyword evidence="2" id="KW-0472">Membrane</keyword>
<proteinExistence type="predicted"/>
<keyword evidence="4" id="KW-1185">Reference proteome</keyword>
<feature type="compositionally biased region" description="Low complexity" evidence="1">
    <location>
        <begin position="99"/>
        <end position="115"/>
    </location>
</feature>
<dbReference type="Proteomes" id="UP001596470">
    <property type="component" value="Unassembled WGS sequence"/>
</dbReference>
<keyword evidence="2" id="KW-1133">Transmembrane helix</keyword>
<feature type="region of interest" description="Disordered" evidence="1">
    <location>
        <begin position="1"/>
        <end position="137"/>
    </location>
</feature>